<evidence type="ECO:0000259" key="6">
    <source>
        <dbReference type="Pfam" id="PF04932"/>
    </source>
</evidence>
<gene>
    <name evidence="7" type="ORF">AB870_10385</name>
</gene>
<name>A0A173H026_9BURK</name>
<dbReference type="RefSeq" id="WP_053059479.1">
    <property type="nucleotide sequence ID" value="NZ_CP011807.3"/>
</dbReference>
<evidence type="ECO:0000256" key="5">
    <source>
        <dbReference type="SAM" id="Phobius"/>
    </source>
</evidence>
<evidence type="ECO:0000313" key="8">
    <source>
        <dbReference type="Proteomes" id="UP000035651"/>
    </source>
</evidence>
<dbReference type="InterPro" id="IPR007016">
    <property type="entry name" value="O-antigen_ligase-rel_domated"/>
</dbReference>
<feature type="transmembrane region" description="Helical" evidence="5">
    <location>
        <begin position="232"/>
        <end position="250"/>
    </location>
</feature>
<feature type="transmembrane region" description="Helical" evidence="5">
    <location>
        <begin position="342"/>
        <end position="361"/>
    </location>
</feature>
<evidence type="ECO:0000313" key="7">
    <source>
        <dbReference type="EMBL" id="ANI21796.1"/>
    </source>
</evidence>
<evidence type="ECO:0000256" key="4">
    <source>
        <dbReference type="ARBA" id="ARBA00023136"/>
    </source>
</evidence>
<dbReference type="Proteomes" id="UP000035651">
    <property type="component" value="Chromosome"/>
</dbReference>
<feature type="transmembrane region" description="Helical" evidence="5">
    <location>
        <begin position="39"/>
        <end position="58"/>
    </location>
</feature>
<comment type="subcellular location">
    <subcellularLocation>
        <location evidence="1">Membrane</location>
        <topology evidence="1">Multi-pass membrane protein</topology>
    </subcellularLocation>
</comment>
<feature type="transmembrane region" description="Helical" evidence="5">
    <location>
        <begin position="124"/>
        <end position="140"/>
    </location>
</feature>
<keyword evidence="2 5" id="KW-0812">Transmembrane</keyword>
<reference evidence="7" key="1">
    <citation type="submission" date="2016-06" db="EMBL/GenBank/DDBJ databases">
        <title>Complete Genome Sequence of Pandoraea faecigallinarum DSM-23572.</title>
        <authorList>
            <person name="Yong D."/>
            <person name="Ee R."/>
            <person name="Lim Y.-L."/>
            <person name="Yin W.-F."/>
            <person name="Chan K.-G."/>
        </authorList>
    </citation>
    <scope>NUCLEOTIDE SEQUENCE</scope>
    <source>
        <strain evidence="7">DSM 23572</strain>
    </source>
</reference>
<sequence>MNASGSVTPPPPHGEGITDVLIYLYIITFPALSMLVRGGASALLIGGSVLALFGLFFVPRPRQELTRADWTFLASMAAPVVLVVATELSHGEIVWNTIDSPSRFLLAIPLYLLMRRHARPMRSLHLAFMAGAIASILIMVPNHREWGADRFGSYFLNPIHYGDIALIFGVLSALSVCWGRRDHWLLAAVKISGLIAGLLASLLTGSRGGWVALPLVAILVLTYQYRTRTWRFKTLVALGVAAACMLPYAVSPFIRDRVDDVKTDIQHYREGQRDTSVGVRLQLWEAGLSFVRDNPFTGLGGGGYKRNMPELQASGALTPLAAQAGEGEMHNQMIAYAVDYGLIGWLALMLVYCGPAAIFACSLRSSDSTVQRAALLGLAFVLAFWMFGLTVETFNLKSTTSTYSSILAMLCAYCAASRHSATDGQQIPDQTT</sequence>
<dbReference type="InterPro" id="IPR051533">
    <property type="entry name" value="WaaL-like"/>
</dbReference>
<protein>
    <recommendedName>
        <fullName evidence="6">O-antigen ligase-related domain-containing protein</fullName>
    </recommendedName>
</protein>
<evidence type="ECO:0000256" key="2">
    <source>
        <dbReference type="ARBA" id="ARBA00022692"/>
    </source>
</evidence>
<dbReference type="AlphaFoldDB" id="A0A173H026"/>
<evidence type="ECO:0000256" key="1">
    <source>
        <dbReference type="ARBA" id="ARBA00004141"/>
    </source>
</evidence>
<organism evidence="7 8">
    <name type="scientific">Pandoraea faecigallinarum</name>
    <dbReference type="NCBI Taxonomy" id="656179"/>
    <lineage>
        <taxon>Bacteria</taxon>
        <taxon>Pseudomonadati</taxon>
        <taxon>Pseudomonadota</taxon>
        <taxon>Betaproteobacteria</taxon>
        <taxon>Burkholderiales</taxon>
        <taxon>Burkholderiaceae</taxon>
        <taxon>Pandoraea</taxon>
    </lineage>
</organism>
<keyword evidence="4 5" id="KW-0472">Membrane</keyword>
<feature type="transmembrane region" description="Helical" evidence="5">
    <location>
        <begin position="185"/>
        <end position="203"/>
    </location>
</feature>
<dbReference type="EMBL" id="CP011807">
    <property type="protein sequence ID" value="ANI21796.1"/>
    <property type="molecule type" value="Genomic_DNA"/>
</dbReference>
<feature type="transmembrane region" description="Helical" evidence="5">
    <location>
        <begin position="160"/>
        <end position="178"/>
    </location>
</feature>
<dbReference type="GO" id="GO:0016020">
    <property type="term" value="C:membrane"/>
    <property type="evidence" value="ECO:0007669"/>
    <property type="project" value="UniProtKB-SubCell"/>
</dbReference>
<proteinExistence type="predicted"/>
<accession>A0A173H026</accession>
<evidence type="ECO:0000256" key="3">
    <source>
        <dbReference type="ARBA" id="ARBA00022989"/>
    </source>
</evidence>
<feature type="transmembrane region" description="Helical" evidence="5">
    <location>
        <begin position="209"/>
        <end position="225"/>
    </location>
</feature>
<keyword evidence="3 5" id="KW-1133">Transmembrane helix</keyword>
<dbReference type="KEGG" id="pfg:AB870_10385"/>
<dbReference type="STRING" id="656179.AB870_10385"/>
<dbReference type="PANTHER" id="PTHR37422">
    <property type="entry name" value="TEICHURONIC ACID BIOSYNTHESIS PROTEIN TUAE"/>
    <property type="match status" value="1"/>
</dbReference>
<feature type="domain" description="O-antigen ligase-related" evidence="6">
    <location>
        <begin position="194"/>
        <end position="348"/>
    </location>
</feature>
<dbReference type="PANTHER" id="PTHR37422:SF23">
    <property type="entry name" value="TEICHURONIC ACID BIOSYNTHESIS PROTEIN TUAE"/>
    <property type="match status" value="1"/>
</dbReference>
<keyword evidence="8" id="KW-1185">Reference proteome</keyword>
<dbReference type="Pfam" id="PF04932">
    <property type="entry name" value="Wzy_C"/>
    <property type="match status" value="1"/>
</dbReference>
<feature type="transmembrane region" description="Helical" evidence="5">
    <location>
        <begin position="373"/>
        <end position="391"/>
    </location>
</feature>